<sequence>MTALVPTREERMMTALPLRFGLAAAALSICALSGCSTVADVRKITDAATSAVEQIQEGAGALTESTGSVLTVDGLNKAFAAISAEVGADPMQVVEVTLVPTTVTVQAVDPNAPTELNQWTYTAGHVGTPRPVDYDDDTEALRQNIFAVSEVPASAIIAAVDGAVAASGIADGTVQSVIVDRNLPFDDSLRILINVAGERSTKQVRADSAGQITDVV</sequence>
<reference evidence="2" key="2">
    <citation type="submission" date="2016-02" db="EMBL/GenBank/DDBJ databases">
        <title>Draft genome sequence of five rapidly growing Mycobacterium species.</title>
        <authorList>
            <person name="Katahira K."/>
            <person name="Gotou Y."/>
            <person name="Iida K."/>
            <person name="Ogura Y."/>
            <person name="Hayashi T."/>
        </authorList>
    </citation>
    <scope>NUCLEOTIDE SEQUENCE [LARGE SCALE GENOMIC DNA]</scope>
    <source>
        <strain evidence="2">JCM15298</strain>
    </source>
</reference>
<accession>A0A117IAJ8</accession>
<evidence type="ECO:0000313" key="1">
    <source>
        <dbReference type="EMBL" id="GAS96439.1"/>
    </source>
</evidence>
<dbReference type="AlphaFoldDB" id="A0A117IAJ8"/>
<dbReference type="EMBL" id="BCSY01000050">
    <property type="protein sequence ID" value="GAS96439.1"/>
    <property type="molecule type" value="Genomic_DNA"/>
</dbReference>
<proteinExistence type="predicted"/>
<evidence type="ECO:0000313" key="2">
    <source>
        <dbReference type="Proteomes" id="UP000069443"/>
    </source>
</evidence>
<gene>
    <name evidence="1" type="ORF">RMCC_3405</name>
</gene>
<dbReference type="Proteomes" id="UP000069443">
    <property type="component" value="Unassembled WGS sequence"/>
</dbReference>
<keyword evidence="2" id="KW-1185">Reference proteome</keyword>
<name>A0A117IAJ8_MYCCR</name>
<comment type="caution">
    <text evidence="1">The sequence shown here is derived from an EMBL/GenBank/DDBJ whole genome shotgun (WGS) entry which is preliminary data.</text>
</comment>
<dbReference type="STRING" id="228230.RMCC_3405"/>
<protein>
    <submittedName>
        <fullName evidence="1">Uncharacterized protein</fullName>
    </submittedName>
</protein>
<reference evidence="2" key="1">
    <citation type="journal article" date="2016" name="Genome Announc.">
        <title>Draft Genome Sequences of Five Rapidly Growing Mycobacterium Species, M. thermoresistibile, M. fortuitum subsp. acetamidolyticum, M. canariasense, M. brisbanense, and M. novocastrense.</title>
        <authorList>
            <person name="Katahira K."/>
            <person name="Ogura Y."/>
            <person name="Gotoh Y."/>
            <person name="Hayashi T."/>
        </authorList>
    </citation>
    <scope>NUCLEOTIDE SEQUENCE [LARGE SCALE GENOMIC DNA]</scope>
    <source>
        <strain evidence="2">JCM15298</strain>
    </source>
</reference>
<organism evidence="1 2">
    <name type="scientific">Mycolicibacterium canariasense</name>
    <name type="common">Mycobacterium canariasense</name>
    <dbReference type="NCBI Taxonomy" id="228230"/>
    <lineage>
        <taxon>Bacteria</taxon>
        <taxon>Bacillati</taxon>
        <taxon>Actinomycetota</taxon>
        <taxon>Actinomycetes</taxon>
        <taxon>Mycobacteriales</taxon>
        <taxon>Mycobacteriaceae</taxon>
        <taxon>Mycolicibacterium</taxon>
    </lineage>
</organism>